<evidence type="ECO:0000313" key="2">
    <source>
        <dbReference type="EMBL" id="KAF2085061.1"/>
    </source>
</evidence>
<accession>A0A9P4HRF2</accession>
<comment type="caution">
    <text evidence="2">The sequence shown here is derived from an EMBL/GenBank/DDBJ whole genome shotgun (WGS) entry which is preliminary data.</text>
</comment>
<reference evidence="2" key="1">
    <citation type="journal article" date="2020" name="Stud. Mycol.">
        <title>101 Dothideomycetes genomes: a test case for predicting lifestyles and emergence of pathogens.</title>
        <authorList>
            <person name="Haridas S."/>
            <person name="Albert R."/>
            <person name="Binder M."/>
            <person name="Bloem J."/>
            <person name="Labutti K."/>
            <person name="Salamov A."/>
            <person name="Andreopoulos B."/>
            <person name="Baker S."/>
            <person name="Barry K."/>
            <person name="Bills G."/>
            <person name="Bluhm B."/>
            <person name="Cannon C."/>
            <person name="Castanera R."/>
            <person name="Culley D."/>
            <person name="Daum C."/>
            <person name="Ezra D."/>
            <person name="Gonzalez J."/>
            <person name="Henrissat B."/>
            <person name="Kuo A."/>
            <person name="Liang C."/>
            <person name="Lipzen A."/>
            <person name="Lutzoni F."/>
            <person name="Magnuson J."/>
            <person name="Mondo S."/>
            <person name="Nolan M."/>
            <person name="Ohm R."/>
            <person name="Pangilinan J."/>
            <person name="Park H.-J."/>
            <person name="Ramirez L."/>
            <person name="Alfaro M."/>
            <person name="Sun H."/>
            <person name="Tritt A."/>
            <person name="Yoshinaga Y."/>
            <person name="Zwiers L.-H."/>
            <person name="Turgeon B."/>
            <person name="Goodwin S."/>
            <person name="Spatafora J."/>
            <person name="Crous P."/>
            <person name="Grigoriev I."/>
        </authorList>
    </citation>
    <scope>NUCLEOTIDE SEQUENCE</scope>
    <source>
        <strain evidence="2">CBS 121410</strain>
    </source>
</reference>
<feature type="region of interest" description="Disordered" evidence="1">
    <location>
        <begin position="1"/>
        <end position="26"/>
    </location>
</feature>
<evidence type="ECO:0000313" key="3">
    <source>
        <dbReference type="Proteomes" id="UP000799776"/>
    </source>
</evidence>
<dbReference type="AlphaFoldDB" id="A0A9P4HRF2"/>
<organism evidence="2 3">
    <name type="scientific">Saccharata proteae CBS 121410</name>
    <dbReference type="NCBI Taxonomy" id="1314787"/>
    <lineage>
        <taxon>Eukaryota</taxon>
        <taxon>Fungi</taxon>
        <taxon>Dikarya</taxon>
        <taxon>Ascomycota</taxon>
        <taxon>Pezizomycotina</taxon>
        <taxon>Dothideomycetes</taxon>
        <taxon>Dothideomycetes incertae sedis</taxon>
        <taxon>Botryosphaeriales</taxon>
        <taxon>Saccharataceae</taxon>
        <taxon>Saccharata</taxon>
    </lineage>
</organism>
<protein>
    <submittedName>
        <fullName evidence="2">Uncharacterized protein</fullName>
    </submittedName>
</protein>
<dbReference type="EMBL" id="ML978734">
    <property type="protein sequence ID" value="KAF2085061.1"/>
    <property type="molecule type" value="Genomic_DNA"/>
</dbReference>
<sequence>TVVRHATRTNNVSKPRSGRPSAATARDKRKIIRKIITNPKATYKETKITTGYYFSNTTYRKILKKYNIKK</sequence>
<dbReference type="OrthoDB" id="3945289at2759"/>
<feature type="non-terminal residue" evidence="2">
    <location>
        <position position="1"/>
    </location>
</feature>
<evidence type="ECO:0000256" key="1">
    <source>
        <dbReference type="SAM" id="MobiDB-lite"/>
    </source>
</evidence>
<keyword evidence="3" id="KW-1185">Reference proteome</keyword>
<name>A0A9P4HRF2_9PEZI</name>
<dbReference type="Proteomes" id="UP000799776">
    <property type="component" value="Unassembled WGS sequence"/>
</dbReference>
<gene>
    <name evidence="2" type="ORF">K490DRAFT_47564</name>
</gene>
<proteinExistence type="predicted"/>